<dbReference type="Proteomes" id="UP001419268">
    <property type="component" value="Unassembled WGS sequence"/>
</dbReference>
<reference evidence="1 2" key="1">
    <citation type="submission" date="2024-01" db="EMBL/GenBank/DDBJ databases">
        <title>Genome assemblies of Stephania.</title>
        <authorList>
            <person name="Yang L."/>
        </authorList>
    </citation>
    <scope>NUCLEOTIDE SEQUENCE [LARGE SCALE GENOMIC DNA]</scope>
    <source>
        <strain evidence="1">JXDWG</strain>
        <tissue evidence="1">Leaf</tissue>
    </source>
</reference>
<keyword evidence="2" id="KW-1185">Reference proteome</keyword>
<dbReference type="EMBL" id="JBBNAG010000005">
    <property type="protein sequence ID" value="KAK9132648.1"/>
    <property type="molecule type" value="Genomic_DNA"/>
</dbReference>
<evidence type="ECO:0000313" key="2">
    <source>
        <dbReference type="Proteomes" id="UP001419268"/>
    </source>
</evidence>
<evidence type="ECO:0000313" key="1">
    <source>
        <dbReference type="EMBL" id="KAK9132648.1"/>
    </source>
</evidence>
<proteinExistence type="predicted"/>
<comment type="caution">
    <text evidence="1">The sequence shown here is derived from an EMBL/GenBank/DDBJ whole genome shotgun (WGS) entry which is preliminary data.</text>
</comment>
<name>A0AAP0JGG3_9MAGN</name>
<gene>
    <name evidence="1" type="ORF">Scep_012176</name>
</gene>
<organism evidence="1 2">
    <name type="scientific">Stephania cephalantha</name>
    <dbReference type="NCBI Taxonomy" id="152367"/>
    <lineage>
        <taxon>Eukaryota</taxon>
        <taxon>Viridiplantae</taxon>
        <taxon>Streptophyta</taxon>
        <taxon>Embryophyta</taxon>
        <taxon>Tracheophyta</taxon>
        <taxon>Spermatophyta</taxon>
        <taxon>Magnoliopsida</taxon>
        <taxon>Ranunculales</taxon>
        <taxon>Menispermaceae</taxon>
        <taxon>Menispermoideae</taxon>
        <taxon>Cissampelideae</taxon>
        <taxon>Stephania</taxon>
    </lineage>
</organism>
<accession>A0AAP0JGG3</accession>
<sequence length="125" mass="13210">MESQIQDFGSPNKDPPFLFFLSSSFRATAAASSLHAVHRAAAATGRSRRTLLGAAAPRRLAVHRSVCASGGLRPRLPSDQPAGPPLLEPYCSAGVRTSSSSEPCHRLRRVLAGITFAVSAIVRTT</sequence>
<protein>
    <submittedName>
        <fullName evidence="1">Uncharacterized protein</fullName>
    </submittedName>
</protein>
<dbReference type="AlphaFoldDB" id="A0AAP0JGG3"/>